<name>A0A0S2MRQ9_9SCAR</name>
<dbReference type="Pfam" id="PF06455">
    <property type="entry name" value="NADH5_C"/>
    <property type="match status" value="1"/>
</dbReference>
<feature type="transmembrane region" description="Helical" evidence="17">
    <location>
        <begin position="151"/>
        <end position="173"/>
    </location>
</feature>
<evidence type="ECO:0000313" key="21">
    <source>
        <dbReference type="EMBL" id="ALO77420.1"/>
    </source>
</evidence>
<dbReference type="InterPro" id="IPR010934">
    <property type="entry name" value="NADH_DH_su5_C"/>
</dbReference>
<evidence type="ECO:0000259" key="19">
    <source>
        <dbReference type="Pfam" id="PF00662"/>
    </source>
</evidence>
<feature type="transmembrane region" description="Helical" evidence="17">
    <location>
        <begin position="271"/>
        <end position="289"/>
    </location>
</feature>
<feature type="domain" description="NADH dehydrogenase subunit 5 C-terminal" evidence="20">
    <location>
        <begin position="392"/>
        <end position="568"/>
    </location>
</feature>
<dbReference type="InterPro" id="IPR001750">
    <property type="entry name" value="ND/Mrp_TM"/>
</dbReference>
<evidence type="ECO:0000256" key="16">
    <source>
        <dbReference type="ARBA" id="ARBA00049551"/>
    </source>
</evidence>
<dbReference type="GO" id="GO:0003954">
    <property type="term" value="F:NADH dehydrogenase activity"/>
    <property type="evidence" value="ECO:0007669"/>
    <property type="project" value="TreeGrafter"/>
</dbReference>
<keyword evidence="5 17" id="KW-0813">Transport</keyword>
<evidence type="ECO:0000256" key="7">
    <source>
        <dbReference type="ARBA" id="ARBA00022692"/>
    </source>
</evidence>
<accession>A0A0S2MRQ9</accession>
<dbReference type="InterPro" id="IPR001516">
    <property type="entry name" value="Proton_antipo_N"/>
</dbReference>
<evidence type="ECO:0000259" key="18">
    <source>
        <dbReference type="Pfam" id="PF00361"/>
    </source>
</evidence>
<geneLocation type="mitochondrion" evidence="21"/>
<dbReference type="GO" id="GO:0015990">
    <property type="term" value="P:electron transport coupled proton transport"/>
    <property type="evidence" value="ECO:0007669"/>
    <property type="project" value="TreeGrafter"/>
</dbReference>
<evidence type="ECO:0000256" key="15">
    <source>
        <dbReference type="ARBA" id="ARBA00023136"/>
    </source>
</evidence>
<evidence type="ECO:0000256" key="9">
    <source>
        <dbReference type="ARBA" id="ARBA00022967"/>
    </source>
</evidence>
<keyword evidence="11 17" id="KW-1133">Transmembrane helix</keyword>
<feature type="transmembrane region" description="Helical" evidence="17">
    <location>
        <begin position="239"/>
        <end position="259"/>
    </location>
</feature>
<comment type="function">
    <text evidence="17">Core subunit of the mitochondrial membrane respiratory chain NADH dehydrogenase (Complex I) which catalyzes electron transfer from NADH through the respiratory chain, using ubiquinone as an electron acceptor. Essential for the catalytic activity and assembly of complex I.</text>
</comment>
<comment type="similarity">
    <text evidence="17">Belongs to the complex I subunit 5 family.</text>
</comment>
<keyword evidence="10" id="KW-0249">Electron transport</keyword>
<evidence type="ECO:0000256" key="12">
    <source>
        <dbReference type="ARBA" id="ARBA00023027"/>
    </source>
</evidence>
<keyword evidence="6" id="KW-0679">Respiratory chain</keyword>
<protein>
    <recommendedName>
        <fullName evidence="4 17">NADH-ubiquinone oxidoreductase chain 5</fullName>
        <ecNumber evidence="3 17">7.1.1.2</ecNumber>
    </recommendedName>
</protein>
<feature type="transmembrane region" description="Helical" evidence="17">
    <location>
        <begin position="488"/>
        <end position="509"/>
    </location>
</feature>
<dbReference type="GO" id="GO:0008137">
    <property type="term" value="F:NADH dehydrogenase (ubiquinone) activity"/>
    <property type="evidence" value="ECO:0007669"/>
    <property type="project" value="UniProtKB-EC"/>
</dbReference>
<comment type="subcellular location">
    <subcellularLocation>
        <location evidence="2">Mitochondrion inner membrane</location>
        <topology evidence="2">Multi-pass membrane protein</topology>
    </subcellularLocation>
</comment>
<evidence type="ECO:0000256" key="4">
    <source>
        <dbReference type="ARBA" id="ARBA00021096"/>
    </source>
</evidence>
<dbReference type="AlphaFoldDB" id="A0A0S2MRQ9"/>
<feature type="transmembrane region" description="Helical" evidence="17">
    <location>
        <begin position="338"/>
        <end position="356"/>
    </location>
</feature>
<feature type="domain" description="NADH-Ubiquinone oxidoreductase (complex I) chain 5 N-terminal" evidence="19">
    <location>
        <begin position="42"/>
        <end position="89"/>
    </location>
</feature>
<feature type="domain" description="NADH:quinone oxidoreductase/Mrp antiporter transmembrane" evidence="18">
    <location>
        <begin position="106"/>
        <end position="381"/>
    </location>
</feature>
<dbReference type="PRINTS" id="PR01434">
    <property type="entry name" value="NADHDHGNASE5"/>
</dbReference>
<evidence type="ECO:0000256" key="2">
    <source>
        <dbReference type="ARBA" id="ARBA00004448"/>
    </source>
</evidence>
<dbReference type="GO" id="GO:0005743">
    <property type="term" value="C:mitochondrial inner membrane"/>
    <property type="evidence" value="ECO:0007669"/>
    <property type="project" value="UniProtKB-SubCell"/>
</dbReference>
<keyword evidence="9" id="KW-1278">Translocase</keyword>
<evidence type="ECO:0000256" key="8">
    <source>
        <dbReference type="ARBA" id="ARBA00022792"/>
    </source>
</evidence>
<comment type="function">
    <text evidence="1">Core subunit of the mitochondrial membrane respiratory chain NADH dehydrogenase (Complex I) that is believed to belong to the minimal assembly required for catalysis. Complex I functions in the transfer of electrons from NADH to the respiratory chain. The immediate electron acceptor for the enzyme is believed to be ubiquinone.</text>
</comment>
<proteinExistence type="inferred from homology"/>
<evidence type="ECO:0000256" key="5">
    <source>
        <dbReference type="ARBA" id="ARBA00022448"/>
    </source>
</evidence>
<feature type="transmembrane region" description="Helical" evidence="17">
    <location>
        <begin position="368"/>
        <end position="384"/>
    </location>
</feature>
<feature type="transmembrane region" description="Helical" evidence="17">
    <location>
        <begin position="89"/>
        <end position="106"/>
    </location>
</feature>
<evidence type="ECO:0000256" key="1">
    <source>
        <dbReference type="ARBA" id="ARBA00003257"/>
    </source>
</evidence>
<comment type="catalytic activity">
    <reaction evidence="16 17">
        <text>a ubiquinone + NADH + 5 H(+)(in) = a ubiquinol + NAD(+) + 4 H(+)(out)</text>
        <dbReference type="Rhea" id="RHEA:29091"/>
        <dbReference type="Rhea" id="RHEA-COMP:9565"/>
        <dbReference type="Rhea" id="RHEA-COMP:9566"/>
        <dbReference type="ChEBI" id="CHEBI:15378"/>
        <dbReference type="ChEBI" id="CHEBI:16389"/>
        <dbReference type="ChEBI" id="CHEBI:17976"/>
        <dbReference type="ChEBI" id="CHEBI:57540"/>
        <dbReference type="ChEBI" id="CHEBI:57945"/>
        <dbReference type="EC" id="7.1.1.2"/>
    </reaction>
</comment>
<evidence type="ECO:0000256" key="6">
    <source>
        <dbReference type="ARBA" id="ARBA00022660"/>
    </source>
</evidence>
<keyword evidence="7 17" id="KW-0812">Transmembrane</keyword>
<feature type="transmembrane region" description="Helical" evidence="17">
    <location>
        <begin position="295"/>
        <end position="317"/>
    </location>
</feature>
<dbReference type="PANTHER" id="PTHR42829">
    <property type="entry name" value="NADH-UBIQUINONE OXIDOREDUCTASE CHAIN 5"/>
    <property type="match status" value="1"/>
</dbReference>
<feature type="transmembrane region" description="Helical" evidence="17">
    <location>
        <begin position="551"/>
        <end position="567"/>
    </location>
</feature>
<feature type="transmembrane region" description="Helical" evidence="17">
    <location>
        <begin position="59"/>
        <end position="77"/>
    </location>
</feature>
<reference evidence="21" key="1">
    <citation type="submission" date="2012-06" db="EMBL/GenBank/DDBJ databases">
        <title>Mitogenomics of the Coleoptera under dense taxon sampling.</title>
        <authorList>
            <person name="Timmermans M.J.T.N."/>
            <person name="Lim J."/>
            <person name="Dodsworth S."/>
            <person name="Haran J."/>
            <person name="Ahrens D."/>
            <person name="Bocak L."/>
            <person name="London A."/>
            <person name="Culverwell L."/>
            <person name="Vogler A.P."/>
        </authorList>
    </citation>
    <scope>NUCLEOTIDE SEQUENCE</scope>
</reference>
<feature type="transmembrane region" description="Helical" evidence="17">
    <location>
        <begin position="456"/>
        <end position="476"/>
    </location>
</feature>
<keyword evidence="13 17" id="KW-0830">Ubiquinone</keyword>
<feature type="transmembrane region" description="Helical" evidence="17">
    <location>
        <begin position="425"/>
        <end position="447"/>
    </location>
</feature>
<evidence type="ECO:0000256" key="3">
    <source>
        <dbReference type="ARBA" id="ARBA00012944"/>
    </source>
</evidence>
<feature type="transmembrane region" description="Helical" evidence="17">
    <location>
        <begin position="396"/>
        <end position="413"/>
    </location>
</feature>
<evidence type="ECO:0000256" key="11">
    <source>
        <dbReference type="ARBA" id="ARBA00022989"/>
    </source>
</evidence>
<feature type="transmembrane region" description="Helical" evidence="17">
    <location>
        <begin position="179"/>
        <end position="197"/>
    </location>
</feature>
<keyword evidence="14 17" id="KW-0496">Mitochondrion</keyword>
<dbReference type="EC" id="7.1.1.2" evidence="3 17"/>
<feature type="transmembrane region" description="Helical" evidence="17">
    <location>
        <begin position="6"/>
        <end position="25"/>
    </location>
</feature>
<dbReference type="Pfam" id="PF00361">
    <property type="entry name" value="Proton_antipo_M"/>
    <property type="match status" value="1"/>
</dbReference>
<keyword evidence="12 17" id="KW-0520">NAD</keyword>
<keyword evidence="8" id="KW-0999">Mitochondrion inner membrane</keyword>
<feature type="transmembrane region" description="Helical" evidence="17">
    <location>
        <begin position="32"/>
        <end position="53"/>
    </location>
</feature>
<evidence type="ECO:0000256" key="17">
    <source>
        <dbReference type="RuleBase" id="RU003404"/>
    </source>
</evidence>
<evidence type="ECO:0000259" key="20">
    <source>
        <dbReference type="Pfam" id="PF06455"/>
    </source>
</evidence>
<evidence type="ECO:0000256" key="14">
    <source>
        <dbReference type="ARBA" id="ARBA00023128"/>
    </source>
</evidence>
<evidence type="ECO:0000256" key="13">
    <source>
        <dbReference type="ARBA" id="ARBA00023075"/>
    </source>
</evidence>
<keyword evidence="15 17" id="KW-0472">Membrane</keyword>
<feature type="transmembrane region" description="Helical" evidence="17">
    <location>
        <begin position="209"/>
        <end position="233"/>
    </location>
</feature>
<evidence type="ECO:0000256" key="10">
    <source>
        <dbReference type="ARBA" id="ARBA00022982"/>
    </source>
</evidence>
<dbReference type="GO" id="GO:0042773">
    <property type="term" value="P:ATP synthesis coupled electron transport"/>
    <property type="evidence" value="ECO:0007669"/>
    <property type="project" value="InterPro"/>
</dbReference>
<organism evidence="21">
    <name type="scientific">Passalidae sp. GENSP01</name>
    <dbReference type="NCBI Taxonomy" id="1205571"/>
    <lineage>
        <taxon>Eukaryota</taxon>
        <taxon>Metazoa</taxon>
        <taxon>Ecdysozoa</taxon>
        <taxon>Arthropoda</taxon>
        <taxon>Hexapoda</taxon>
        <taxon>Insecta</taxon>
        <taxon>Pterygota</taxon>
        <taxon>Neoptera</taxon>
        <taxon>Endopterygota</taxon>
        <taxon>Coleoptera</taxon>
        <taxon>Polyphaga</taxon>
        <taxon>Scarabaeiformia</taxon>
        <taxon>Passalidae</taxon>
    </lineage>
</organism>
<gene>
    <name evidence="21" type="primary">nad5</name>
</gene>
<dbReference type="InterPro" id="IPR003945">
    <property type="entry name" value="NU5C-like"/>
</dbReference>
<dbReference type="Pfam" id="PF00662">
    <property type="entry name" value="Proton_antipo_N"/>
    <property type="match status" value="1"/>
</dbReference>
<sequence>MILIFHYVYSVWLFIFSIVSFLLSLKFMDLNYVLFIEYELLTINSCIISMSLLFDWMSLLFFSFVMFISSMIVFYSNEYMENDKFLDRFVYLVLLFVFSMVLLILSPNLISLLLGWDGLGLVSYLLVIYYQNSKSYGAGMITVLSNRIGDVALLLSIAWMVNYGDWGYFLYLYNFKELSFFNILAFFIMLAAITKSAQIPFSAWLPEAMAAPTPVSSLVHSSTLVTAGIYLLIRFHLGLSLFVLKILLILGLLTMFLAGLSANFEFDLKKIIALSTLSQLGMMVIILSLGSCELAFFHLLVHAIFKALLFMCAGLMIHMFSNFQDIRYMGGISFKMPLVSSFFILCNLSLCGFPFLGGFYSKDLMSEILSMSSLGMTIYMVYYFSIGLTVSYSFRLIYFISLGNFNYLVLGSLKENYSFMLKSMFSMIIFVVFSGSFMNWVFMNLYFINLSMFMKFLTLLLIISGILIGMILFYSLNYYSKIFMLNLFKFFALMNNIYFFSIGMNFFVMNMSKMIYFSMDQGWSEYLGGQGTFKMGKFVGGFMQILLKENLKILLLLSVFFLILILFM</sequence>
<dbReference type="PANTHER" id="PTHR42829:SF2">
    <property type="entry name" value="NADH-UBIQUINONE OXIDOREDUCTASE CHAIN 5"/>
    <property type="match status" value="1"/>
</dbReference>
<dbReference type="EMBL" id="JX412836">
    <property type="protein sequence ID" value="ALO77420.1"/>
    <property type="molecule type" value="Genomic_DNA"/>
</dbReference>